<reference evidence="6 7" key="1">
    <citation type="submission" date="2020-08" db="EMBL/GenBank/DDBJ databases">
        <title>Genomic Encyclopedia of Type Strains, Phase IV (KMG-IV): sequencing the most valuable type-strain genomes for metagenomic binning, comparative biology and taxonomic classification.</title>
        <authorList>
            <person name="Goeker M."/>
        </authorList>
    </citation>
    <scope>NUCLEOTIDE SEQUENCE [LARGE SCALE GENOMIC DNA]</scope>
    <source>
        <strain evidence="6 7">DSM 10633</strain>
    </source>
</reference>
<dbReference type="PROSITE" id="PS50931">
    <property type="entry name" value="HTH_LYSR"/>
    <property type="match status" value="1"/>
</dbReference>
<dbReference type="GO" id="GO:0000976">
    <property type="term" value="F:transcription cis-regulatory region binding"/>
    <property type="evidence" value="ECO:0007669"/>
    <property type="project" value="TreeGrafter"/>
</dbReference>
<dbReference type="Gene3D" id="1.10.10.10">
    <property type="entry name" value="Winged helix-like DNA-binding domain superfamily/Winged helix DNA-binding domain"/>
    <property type="match status" value="1"/>
</dbReference>
<proteinExistence type="inferred from homology"/>
<dbReference type="PANTHER" id="PTHR30126">
    <property type="entry name" value="HTH-TYPE TRANSCRIPTIONAL REGULATOR"/>
    <property type="match status" value="1"/>
</dbReference>
<keyword evidence="2" id="KW-0805">Transcription regulation</keyword>
<dbReference type="SUPFAM" id="SSF53850">
    <property type="entry name" value="Periplasmic binding protein-like II"/>
    <property type="match status" value="1"/>
</dbReference>
<evidence type="ECO:0000259" key="5">
    <source>
        <dbReference type="PROSITE" id="PS50931"/>
    </source>
</evidence>
<evidence type="ECO:0000256" key="3">
    <source>
        <dbReference type="ARBA" id="ARBA00023125"/>
    </source>
</evidence>
<dbReference type="EMBL" id="JACHGZ010000006">
    <property type="protein sequence ID" value="MBB5148440.1"/>
    <property type="molecule type" value="Genomic_DNA"/>
</dbReference>
<evidence type="ECO:0000256" key="1">
    <source>
        <dbReference type="ARBA" id="ARBA00009437"/>
    </source>
</evidence>
<dbReference type="AlphaFoldDB" id="A0A840PRB6"/>
<comment type="caution">
    <text evidence="6">The sequence shown here is derived from an EMBL/GenBank/DDBJ whole genome shotgun (WGS) entry which is preliminary data.</text>
</comment>
<dbReference type="InterPro" id="IPR005119">
    <property type="entry name" value="LysR_subst-bd"/>
</dbReference>
<dbReference type="RefSeq" id="WP_016839043.1">
    <property type="nucleotide sequence ID" value="NZ_JAAXPW010000007.1"/>
</dbReference>
<dbReference type="Proteomes" id="UP000557217">
    <property type="component" value="Unassembled WGS sequence"/>
</dbReference>
<dbReference type="InterPro" id="IPR036388">
    <property type="entry name" value="WH-like_DNA-bd_sf"/>
</dbReference>
<protein>
    <submittedName>
        <fullName evidence="6">DNA-binding transcriptional LysR family regulator</fullName>
    </submittedName>
</protein>
<dbReference type="Pfam" id="PF03466">
    <property type="entry name" value="LysR_substrate"/>
    <property type="match status" value="1"/>
</dbReference>
<dbReference type="SUPFAM" id="SSF46785">
    <property type="entry name" value="Winged helix' DNA-binding domain"/>
    <property type="match status" value="1"/>
</dbReference>
<dbReference type="InterPro" id="IPR000847">
    <property type="entry name" value="LysR_HTH_N"/>
</dbReference>
<dbReference type="Pfam" id="PF00126">
    <property type="entry name" value="HTH_1"/>
    <property type="match status" value="1"/>
</dbReference>
<dbReference type="GO" id="GO:0003700">
    <property type="term" value="F:DNA-binding transcription factor activity"/>
    <property type="evidence" value="ECO:0007669"/>
    <property type="project" value="InterPro"/>
</dbReference>
<dbReference type="InterPro" id="IPR036390">
    <property type="entry name" value="WH_DNA-bd_sf"/>
</dbReference>
<sequence length="292" mass="33758">MELKDLEIFQLVAEKGTVTEVAKELNYVQSNITSRIQKLEADLNTPLFHRHRRGMTLTPEGKKLLSYSEKILRLTAEMKKAVQNHDEPSGKLEIGTVETVYHLPVILSYYIKKYKNVELSLFTGVTDSLEEEVLNHKLDGAFVTKSDFHPELETYDVFDEELVLISDNRELMMEELKDEPILCFSNGCGYRARLEQWYKDQNITPQKIMEFGTLETILRSVAMGLGVSFVPKSAVAHLEQSGEIRCYNLPEKYSKVKTVFIRRADSYLTSSMEKFIETIEENKRFMHGHFNQ</sequence>
<keyword evidence="4" id="KW-0804">Transcription</keyword>
<dbReference type="PANTHER" id="PTHR30126:SF40">
    <property type="entry name" value="HTH-TYPE TRANSCRIPTIONAL REGULATOR GLTR"/>
    <property type="match status" value="1"/>
</dbReference>
<evidence type="ECO:0000313" key="6">
    <source>
        <dbReference type="EMBL" id="MBB5148440.1"/>
    </source>
</evidence>
<keyword evidence="3 6" id="KW-0238">DNA-binding</keyword>
<comment type="similarity">
    <text evidence="1">Belongs to the LysR transcriptional regulatory family.</text>
</comment>
<feature type="domain" description="HTH lysR-type" evidence="5">
    <location>
        <begin position="1"/>
        <end position="58"/>
    </location>
</feature>
<keyword evidence="7" id="KW-1185">Reference proteome</keyword>
<organism evidence="6 7">
    <name type="scientific">Ureibacillus thermosphaericus</name>
    <dbReference type="NCBI Taxonomy" id="51173"/>
    <lineage>
        <taxon>Bacteria</taxon>
        <taxon>Bacillati</taxon>
        <taxon>Bacillota</taxon>
        <taxon>Bacilli</taxon>
        <taxon>Bacillales</taxon>
        <taxon>Caryophanaceae</taxon>
        <taxon>Ureibacillus</taxon>
    </lineage>
</organism>
<dbReference type="Gene3D" id="3.40.190.290">
    <property type="match status" value="1"/>
</dbReference>
<dbReference type="CDD" id="cd08442">
    <property type="entry name" value="PBP2_YofA_SoxR_like"/>
    <property type="match status" value="1"/>
</dbReference>
<dbReference type="FunFam" id="1.10.10.10:FF:000001">
    <property type="entry name" value="LysR family transcriptional regulator"/>
    <property type="match status" value="1"/>
</dbReference>
<gene>
    <name evidence="6" type="ORF">HNR36_000826</name>
</gene>
<name>A0A840PRB6_URETH</name>
<accession>A0A840PRB6</accession>
<evidence type="ECO:0000256" key="4">
    <source>
        <dbReference type="ARBA" id="ARBA00023163"/>
    </source>
</evidence>
<evidence type="ECO:0000256" key="2">
    <source>
        <dbReference type="ARBA" id="ARBA00023015"/>
    </source>
</evidence>
<evidence type="ECO:0000313" key="7">
    <source>
        <dbReference type="Proteomes" id="UP000557217"/>
    </source>
</evidence>